<comment type="function">
    <text evidence="15">Functions in the biosynthesis of branched-chain amino acids. Catalyzes the dehydration of (2R,3R)-2,3-dihydroxy-3-methylpentanoate (2,3-dihydroxy-3-methylvalerate) into 2-oxo-3-methylpentanoate (2-oxo-3-methylvalerate) and of (2R)-2,3-dihydroxy-3-methylbutanoate (2,3-dihydroxyisovalerate) into 2-oxo-3-methylbutanoate (2-oxoisovalerate), the penultimate precursor to L-isoleucine and L-valine, respectively.</text>
</comment>
<feature type="binding site" evidence="15">
    <location>
        <position position="67"/>
    </location>
    <ligand>
        <name>Mg(2+)</name>
        <dbReference type="ChEBI" id="CHEBI:18420"/>
    </ligand>
</feature>
<dbReference type="eggNOG" id="COG0129">
    <property type="taxonomic scope" value="Bacteria"/>
</dbReference>
<evidence type="ECO:0000313" key="18">
    <source>
        <dbReference type="EMBL" id="KEO52796.1"/>
    </source>
</evidence>
<reference evidence="18 19" key="1">
    <citation type="submission" date="2013-07" db="EMBL/GenBank/DDBJ databases">
        <title>Thioclava pacifica DSM 10166 Genome Sequencing.</title>
        <authorList>
            <person name="Lai Q."/>
            <person name="Shao Z."/>
        </authorList>
    </citation>
    <scope>NUCLEOTIDE SEQUENCE [LARGE SCALE GENOMIC DNA]</scope>
    <source>
        <strain evidence="18 19">DSM 10166</strain>
    </source>
</reference>
<evidence type="ECO:0000256" key="7">
    <source>
        <dbReference type="ARBA" id="ARBA00023004"/>
    </source>
</evidence>
<dbReference type="InterPro" id="IPR000581">
    <property type="entry name" value="ILV_EDD_N"/>
</dbReference>
<keyword evidence="3 15" id="KW-0028">Amino-acid biosynthesis</keyword>
<dbReference type="NCBIfam" id="NF009103">
    <property type="entry name" value="PRK12448.1"/>
    <property type="match status" value="1"/>
</dbReference>
<comment type="subunit">
    <text evidence="15">Homodimer.</text>
</comment>
<evidence type="ECO:0000259" key="16">
    <source>
        <dbReference type="Pfam" id="PF00920"/>
    </source>
</evidence>
<proteinExistence type="inferred from homology"/>
<comment type="similarity">
    <text evidence="2 15">Belongs to the IlvD/Edd family.</text>
</comment>
<comment type="cofactor">
    <cofactor evidence="15">
        <name>[2Fe-2S] cluster</name>
        <dbReference type="ChEBI" id="CHEBI:190135"/>
    </cofactor>
    <text evidence="15">Binds 1 [2Fe-2S] cluster per subunit. This cluster acts as a Lewis acid cofactor.</text>
</comment>
<keyword evidence="5 15" id="KW-0479">Metal-binding</keyword>
<protein>
    <recommendedName>
        <fullName evidence="14 15">Dihydroxy-acid dehydratase</fullName>
        <shortName evidence="15">DAD</shortName>
        <ecNumber evidence="14 15">4.2.1.9</ecNumber>
    </recommendedName>
</protein>
<evidence type="ECO:0000256" key="11">
    <source>
        <dbReference type="ARBA" id="ARBA00029304"/>
    </source>
</evidence>
<evidence type="ECO:0000256" key="1">
    <source>
        <dbReference type="ARBA" id="ARBA00001946"/>
    </source>
</evidence>
<evidence type="ECO:0000256" key="5">
    <source>
        <dbReference type="ARBA" id="ARBA00022723"/>
    </source>
</evidence>
<comment type="catalytic activity">
    <reaction evidence="15">
        <text>(2R,3R)-2,3-dihydroxy-3-methylpentanoate = (S)-3-methyl-2-oxopentanoate + H2O</text>
        <dbReference type="Rhea" id="RHEA:27694"/>
        <dbReference type="ChEBI" id="CHEBI:15377"/>
        <dbReference type="ChEBI" id="CHEBI:35146"/>
        <dbReference type="ChEBI" id="CHEBI:49258"/>
        <dbReference type="EC" id="4.2.1.9"/>
    </reaction>
</comment>
<evidence type="ECO:0000256" key="13">
    <source>
        <dbReference type="ARBA" id="ARBA00029437"/>
    </source>
</evidence>
<comment type="caution">
    <text evidence="15">Lacks conserved residue(s) required for the propagation of feature annotation.</text>
</comment>
<evidence type="ECO:0000313" key="19">
    <source>
        <dbReference type="Proteomes" id="UP000027432"/>
    </source>
</evidence>
<dbReference type="Proteomes" id="UP000027432">
    <property type="component" value="Unassembled WGS sequence"/>
</dbReference>
<name>A0A074J5P8_9RHOB</name>
<dbReference type="UniPathway" id="UPA00047">
    <property type="reaction ID" value="UER00057"/>
</dbReference>
<keyword evidence="19" id="KW-1185">Reference proteome</keyword>
<comment type="cofactor">
    <cofactor evidence="1 15">
        <name>Mg(2+)</name>
        <dbReference type="ChEBI" id="CHEBI:18420"/>
    </cofactor>
</comment>
<evidence type="ECO:0000256" key="14">
    <source>
        <dbReference type="ARBA" id="ARBA00029490"/>
    </source>
</evidence>
<dbReference type="GO" id="GO:0009097">
    <property type="term" value="P:isoleucine biosynthetic process"/>
    <property type="evidence" value="ECO:0007669"/>
    <property type="project" value="UniProtKB-UniRule"/>
</dbReference>
<dbReference type="PANTHER" id="PTHR43661">
    <property type="entry name" value="D-XYLONATE DEHYDRATASE"/>
    <property type="match status" value="1"/>
</dbReference>
<evidence type="ECO:0000256" key="9">
    <source>
        <dbReference type="ARBA" id="ARBA00023239"/>
    </source>
</evidence>
<dbReference type="PROSITE" id="PS00887">
    <property type="entry name" value="ILVD_EDD_2"/>
    <property type="match status" value="1"/>
</dbReference>
<comment type="caution">
    <text evidence="18">The sequence shown here is derived from an EMBL/GenBank/DDBJ whole genome shotgun (WGS) entry which is preliminary data.</text>
</comment>
<comment type="pathway">
    <text evidence="13 15">Amino-acid biosynthesis; L-isoleucine biosynthesis; L-isoleucine from 2-oxobutanoate: step 3/4.</text>
</comment>
<dbReference type="GO" id="GO:0000287">
    <property type="term" value="F:magnesium ion binding"/>
    <property type="evidence" value="ECO:0007669"/>
    <property type="project" value="UniProtKB-UniRule"/>
</dbReference>
<feature type="modified residue" description="N6-carboxylysine" evidence="15">
    <location>
        <position position="110"/>
    </location>
</feature>
<dbReference type="SUPFAM" id="SSF52016">
    <property type="entry name" value="LeuD/IlvD-like"/>
    <property type="match status" value="1"/>
</dbReference>
<evidence type="ECO:0000256" key="8">
    <source>
        <dbReference type="ARBA" id="ARBA00023014"/>
    </source>
</evidence>
<feature type="binding site" evidence="15">
    <location>
        <position position="109"/>
    </location>
    <ligand>
        <name>Mg(2+)</name>
        <dbReference type="ChEBI" id="CHEBI:18420"/>
    </ligand>
</feature>
<dbReference type="InterPro" id="IPR042096">
    <property type="entry name" value="Dihydro-acid_dehy_C"/>
</dbReference>
<evidence type="ECO:0000256" key="4">
    <source>
        <dbReference type="ARBA" id="ARBA00022714"/>
    </source>
</evidence>
<dbReference type="GO" id="GO:0051537">
    <property type="term" value="F:2 iron, 2 sulfur cluster binding"/>
    <property type="evidence" value="ECO:0007669"/>
    <property type="project" value="UniProtKB-UniRule"/>
</dbReference>
<dbReference type="SUPFAM" id="SSF143975">
    <property type="entry name" value="IlvD/EDD N-terminal domain-like"/>
    <property type="match status" value="1"/>
</dbReference>
<keyword evidence="6 15" id="KW-0460">Magnesium</keyword>
<dbReference type="FunFam" id="3.50.30.80:FF:000001">
    <property type="entry name" value="Dihydroxy-acid dehydratase"/>
    <property type="match status" value="1"/>
</dbReference>
<dbReference type="InterPro" id="IPR056740">
    <property type="entry name" value="ILV_EDD_C"/>
</dbReference>
<dbReference type="UniPathway" id="UPA00049">
    <property type="reaction ID" value="UER00061"/>
</dbReference>
<dbReference type="NCBIfam" id="TIGR00110">
    <property type="entry name" value="ilvD"/>
    <property type="match status" value="1"/>
</dbReference>
<gene>
    <name evidence="15" type="primary">ilvD</name>
    <name evidence="18" type="ORF">TP2_07600</name>
</gene>
<feature type="domain" description="Dihydroxy-acid/6-phosphogluconate dehydratase C-terminal" evidence="17">
    <location>
        <begin position="394"/>
        <end position="590"/>
    </location>
</feature>
<dbReference type="HAMAP" id="MF_00012">
    <property type="entry name" value="IlvD"/>
    <property type="match status" value="1"/>
</dbReference>
<dbReference type="GO" id="GO:0005829">
    <property type="term" value="C:cytosol"/>
    <property type="evidence" value="ECO:0007669"/>
    <property type="project" value="TreeGrafter"/>
</dbReference>
<dbReference type="GO" id="GO:0004160">
    <property type="term" value="F:dihydroxy-acid dehydratase activity"/>
    <property type="evidence" value="ECO:0007669"/>
    <property type="project" value="UniProtKB-UniRule"/>
</dbReference>
<comment type="catalytic activity">
    <reaction evidence="11">
        <text>(2R)-2,3-dihydroxy-3-methylbutanoate = 3-methyl-2-oxobutanoate + H2O</text>
        <dbReference type="Rhea" id="RHEA:24809"/>
        <dbReference type="ChEBI" id="CHEBI:11851"/>
        <dbReference type="ChEBI" id="CHEBI:15377"/>
        <dbReference type="ChEBI" id="CHEBI:49072"/>
        <dbReference type="EC" id="4.2.1.9"/>
    </reaction>
    <physiologicalReaction direction="left-to-right" evidence="11">
        <dbReference type="Rhea" id="RHEA:24810"/>
    </physiologicalReaction>
</comment>
<keyword evidence="9 15" id="KW-0456">Lyase</keyword>
<dbReference type="PROSITE" id="PS00886">
    <property type="entry name" value="ILVD_EDD_1"/>
    <property type="match status" value="1"/>
</dbReference>
<dbReference type="EMBL" id="AUND01000023">
    <property type="protein sequence ID" value="KEO52796.1"/>
    <property type="molecule type" value="Genomic_DNA"/>
</dbReference>
<dbReference type="AlphaFoldDB" id="A0A074J5P8"/>
<organism evidence="18 19">
    <name type="scientific">Thioclava pacifica DSM 10166</name>
    <dbReference type="NCBI Taxonomy" id="1353537"/>
    <lineage>
        <taxon>Bacteria</taxon>
        <taxon>Pseudomonadati</taxon>
        <taxon>Pseudomonadota</taxon>
        <taxon>Alphaproteobacteria</taxon>
        <taxon>Rhodobacterales</taxon>
        <taxon>Paracoccaceae</taxon>
        <taxon>Thioclava</taxon>
    </lineage>
</organism>
<dbReference type="Pfam" id="PF24877">
    <property type="entry name" value="ILV_EDD_C"/>
    <property type="match status" value="1"/>
</dbReference>
<keyword evidence="4 15" id="KW-0001">2Fe-2S</keyword>
<dbReference type="PANTHER" id="PTHR43661:SF3">
    <property type="entry name" value="D-XYLONATE DEHYDRATASE YAGF-RELATED"/>
    <property type="match status" value="1"/>
</dbReference>
<dbReference type="STRING" id="1353537.TP2_07600"/>
<keyword evidence="8 15" id="KW-0411">Iron-sulfur</keyword>
<evidence type="ECO:0000259" key="17">
    <source>
        <dbReference type="Pfam" id="PF24877"/>
    </source>
</evidence>
<dbReference type="InterPro" id="IPR004404">
    <property type="entry name" value="DihydroxyA_deHydtase"/>
</dbReference>
<dbReference type="Pfam" id="PF00920">
    <property type="entry name" value="ILVD_EDD_N"/>
    <property type="match status" value="1"/>
</dbReference>
<feature type="binding site" description="via carbamate group" evidence="15">
    <location>
        <position position="110"/>
    </location>
    <ligand>
        <name>Mg(2+)</name>
        <dbReference type="ChEBI" id="CHEBI:18420"/>
    </ligand>
</feature>
<feature type="domain" description="Dihydroxy-acid/6-phosphogluconate dehydratase N-terminal" evidence="16">
    <location>
        <begin position="20"/>
        <end position="345"/>
    </location>
</feature>
<evidence type="ECO:0000256" key="6">
    <source>
        <dbReference type="ARBA" id="ARBA00022842"/>
    </source>
</evidence>
<keyword evidence="10 15" id="KW-0100">Branched-chain amino acid biosynthesis</keyword>
<evidence type="ECO:0000256" key="10">
    <source>
        <dbReference type="ARBA" id="ARBA00023304"/>
    </source>
</evidence>
<evidence type="ECO:0000256" key="15">
    <source>
        <dbReference type="HAMAP-Rule" id="MF_00012"/>
    </source>
</evidence>
<evidence type="ECO:0000256" key="2">
    <source>
        <dbReference type="ARBA" id="ARBA00006486"/>
    </source>
</evidence>
<dbReference type="EC" id="4.2.1.9" evidence="14 15"/>
<dbReference type="GO" id="GO:0009099">
    <property type="term" value="P:L-valine biosynthetic process"/>
    <property type="evidence" value="ECO:0007669"/>
    <property type="project" value="UniProtKB-UniRule"/>
</dbReference>
<keyword evidence="7 15" id="KW-0408">Iron</keyword>
<comment type="pathway">
    <text evidence="12 15">Amino-acid biosynthesis; L-valine biosynthesis; L-valine from pyruvate: step 3/4.</text>
</comment>
<evidence type="ECO:0000256" key="3">
    <source>
        <dbReference type="ARBA" id="ARBA00022605"/>
    </source>
</evidence>
<accession>A0A074J5P8</accession>
<feature type="binding site" evidence="15">
    <location>
        <position position="477"/>
    </location>
    <ligand>
        <name>Mg(2+)</name>
        <dbReference type="ChEBI" id="CHEBI:18420"/>
    </ligand>
</feature>
<evidence type="ECO:0000256" key="12">
    <source>
        <dbReference type="ARBA" id="ARBA00029436"/>
    </source>
</evidence>
<dbReference type="InterPro" id="IPR037237">
    <property type="entry name" value="IlvD/EDD_N"/>
</dbReference>
<dbReference type="InterPro" id="IPR020558">
    <property type="entry name" value="DiOHA_6PGluconate_deHydtase_CS"/>
</dbReference>
<sequence>MAGARGLWRATGMTDDDFGKPIIAVVNSFTQFVPGHVHLKDLGQMVAREIESAGGVAKEFNTIAVDDGIAMGHDGMLYSLPSREVIADSVEYMVNAHCADAMVCISNCDKITPGMMMAAMRLNIPVIFVSGGPMEAGKEGAEIIGHDLDLVDAMVAAADDKYTDEEVLAIEKAACPTCGSCSGMFTANSMNCLAEALGLALPGNGSMLATHADRKELFLEAGRKIVEITRRHYELEDKGLLPREIATFEAFENAMSLDIAMGGSTNTVLHLLAIAHEGKVDFTMEDIDRLSRKVPVLCKVAPAKQDVHMEDVHRAGGIMGILGEMNRAGLIHDGVRTVHSDTMAEALAKWDVMVANDDSVDEFYRAAPGGVRTTEAFSTQNRYKELDRDRKSGVIRTAEHAFSQDGGLAVLYGNIAEQGCIVKTAGVDDSILKFSGPAKVFESQDDAVSGILTGKVVEGEVVVIRYEGPRGGPGMQEMLYPTSYLKSKGLGAKCALLTDGRFSGGTSGLSIGHVSPEAEEGGLIGLVETGDIVEIDIPNRTINLAVADNVLAARREAKGPLPWKPAEPRKRQVSTALKAYALLASSAAKGGVRILPE</sequence>
<dbReference type="Gene3D" id="3.50.30.80">
    <property type="entry name" value="IlvD/EDD C-terminal domain-like"/>
    <property type="match status" value="1"/>
</dbReference>
<feature type="active site" description="Proton acceptor" evidence="15">
    <location>
        <position position="503"/>
    </location>
</feature>